<sequence>MSDEASEQHRDADGHTGGPPEPLNSAAKFTETEGSFNVERIEESDQTYNNVMTANDIDPTE</sequence>
<protein>
    <submittedName>
        <fullName evidence="2">Uncharacterized protein</fullName>
    </submittedName>
</protein>
<name>A0A9D3Z727_DREPO</name>
<accession>A0A9D3Z727</accession>
<reference evidence="2" key="2">
    <citation type="submission" date="2020-11" db="EMBL/GenBank/DDBJ databases">
        <authorList>
            <person name="McCartney M.A."/>
            <person name="Auch B."/>
            <person name="Kono T."/>
            <person name="Mallez S."/>
            <person name="Becker A."/>
            <person name="Gohl D.M."/>
            <person name="Silverstein K.A.T."/>
            <person name="Koren S."/>
            <person name="Bechman K.B."/>
            <person name="Herman A."/>
            <person name="Abrahante J.E."/>
            <person name="Garbe J."/>
        </authorList>
    </citation>
    <scope>NUCLEOTIDE SEQUENCE</scope>
    <source>
        <strain evidence="2">Duluth1</strain>
        <tissue evidence="2">Whole animal</tissue>
    </source>
</reference>
<feature type="region of interest" description="Disordered" evidence="1">
    <location>
        <begin position="1"/>
        <end position="61"/>
    </location>
</feature>
<evidence type="ECO:0000256" key="1">
    <source>
        <dbReference type="SAM" id="MobiDB-lite"/>
    </source>
</evidence>
<feature type="compositionally biased region" description="Basic and acidic residues" evidence="1">
    <location>
        <begin position="1"/>
        <end position="14"/>
    </location>
</feature>
<dbReference type="EMBL" id="JAIWYP010000014">
    <property type="protein sequence ID" value="KAH3711552.1"/>
    <property type="molecule type" value="Genomic_DNA"/>
</dbReference>
<dbReference type="AlphaFoldDB" id="A0A9D3Z727"/>
<dbReference type="Proteomes" id="UP000828390">
    <property type="component" value="Unassembled WGS sequence"/>
</dbReference>
<keyword evidence="3" id="KW-1185">Reference proteome</keyword>
<comment type="caution">
    <text evidence="2">The sequence shown here is derived from an EMBL/GenBank/DDBJ whole genome shotgun (WGS) entry which is preliminary data.</text>
</comment>
<gene>
    <name evidence="2" type="ORF">DPMN_071223</name>
</gene>
<organism evidence="2 3">
    <name type="scientific">Dreissena polymorpha</name>
    <name type="common">Zebra mussel</name>
    <name type="synonym">Mytilus polymorpha</name>
    <dbReference type="NCBI Taxonomy" id="45954"/>
    <lineage>
        <taxon>Eukaryota</taxon>
        <taxon>Metazoa</taxon>
        <taxon>Spiralia</taxon>
        <taxon>Lophotrochozoa</taxon>
        <taxon>Mollusca</taxon>
        <taxon>Bivalvia</taxon>
        <taxon>Autobranchia</taxon>
        <taxon>Heteroconchia</taxon>
        <taxon>Euheterodonta</taxon>
        <taxon>Imparidentia</taxon>
        <taxon>Neoheterodontei</taxon>
        <taxon>Myida</taxon>
        <taxon>Dreissenoidea</taxon>
        <taxon>Dreissenidae</taxon>
        <taxon>Dreissena</taxon>
    </lineage>
</organism>
<proteinExistence type="predicted"/>
<evidence type="ECO:0000313" key="2">
    <source>
        <dbReference type="EMBL" id="KAH3711552.1"/>
    </source>
</evidence>
<reference evidence="2" key="1">
    <citation type="journal article" date="2019" name="bioRxiv">
        <title>The Genome of the Zebra Mussel, Dreissena polymorpha: A Resource for Invasive Species Research.</title>
        <authorList>
            <person name="McCartney M.A."/>
            <person name="Auch B."/>
            <person name="Kono T."/>
            <person name="Mallez S."/>
            <person name="Zhang Y."/>
            <person name="Obille A."/>
            <person name="Becker A."/>
            <person name="Abrahante J.E."/>
            <person name="Garbe J."/>
            <person name="Badalamenti J.P."/>
            <person name="Herman A."/>
            <person name="Mangelson H."/>
            <person name="Liachko I."/>
            <person name="Sullivan S."/>
            <person name="Sone E.D."/>
            <person name="Koren S."/>
            <person name="Silverstein K.A.T."/>
            <person name="Beckman K.B."/>
            <person name="Gohl D.M."/>
        </authorList>
    </citation>
    <scope>NUCLEOTIDE SEQUENCE</scope>
    <source>
        <strain evidence="2">Duluth1</strain>
        <tissue evidence="2">Whole animal</tissue>
    </source>
</reference>
<evidence type="ECO:0000313" key="3">
    <source>
        <dbReference type="Proteomes" id="UP000828390"/>
    </source>
</evidence>